<keyword evidence="6" id="KW-0964">Secreted</keyword>
<dbReference type="AlphaFoldDB" id="A0A9J5XPF0"/>
<evidence type="ECO:0000256" key="6">
    <source>
        <dbReference type="RuleBase" id="RU363114"/>
    </source>
</evidence>
<evidence type="ECO:0000256" key="2">
    <source>
        <dbReference type="ARBA" id="ARBA00004191"/>
    </source>
</evidence>
<gene>
    <name evidence="7" type="ORF">H5410_040204</name>
</gene>
<dbReference type="GO" id="GO:0052793">
    <property type="term" value="F:pectin acetylesterase activity"/>
    <property type="evidence" value="ECO:0007669"/>
    <property type="project" value="TreeGrafter"/>
</dbReference>
<dbReference type="GO" id="GO:0009505">
    <property type="term" value="C:plant-type cell wall"/>
    <property type="evidence" value="ECO:0007669"/>
    <property type="project" value="TreeGrafter"/>
</dbReference>
<protein>
    <recommendedName>
        <fullName evidence="6">Pectin acetylesterase</fullName>
        <ecNumber evidence="6">3.1.1.-</ecNumber>
    </recommendedName>
</protein>
<accession>A0A9J5XPF0</accession>
<dbReference type="PANTHER" id="PTHR21562:SF78">
    <property type="entry name" value="PECTIN ACETYLESTERASE"/>
    <property type="match status" value="1"/>
</dbReference>
<dbReference type="GO" id="GO:0071555">
    <property type="term" value="P:cell wall organization"/>
    <property type="evidence" value="ECO:0007669"/>
    <property type="project" value="UniProtKB-KW"/>
</dbReference>
<keyword evidence="6" id="KW-0732">Signal</keyword>
<feature type="chain" id="PRO_5039963277" description="Pectin acetylesterase" evidence="6">
    <location>
        <begin position="24"/>
        <end position="379"/>
    </location>
</feature>
<comment type="subcellular location">
    <subcellularLocation>
        <location evidence="2 6">Secreted</location>
        <location evidence="2 6">Cell wall</location>
    </subcellularLocation>
</comment>
<dbReference type="PANTHER" id="PTHR21562">
    <property type="entry name" value="NOTUM-RELATED"/>
    <property type="match status" value="1"/>
</dbReference>
<dbReference type="Proteomes" id="UP000824120">
    <property type="component" value="Chromosome 8"/>
</dbReference>
<keyword evidence="5 6" id="KW-0961">Cell wall biogenesis/degradation</keyword>
<keyword evidence="8" id="KW-1185">Reference proteome</keyword>
<sequence length="379" mass="43080">MVTTRSFKLVIFLLLCSLTVLLAESAPNQQKDTYNYDEYFVEKTILKNAVSKGAVCLDGSPPAYYMDRGFGEGAQSWMIHLSGGGWCRDVIECQNRSTTSFGSSKHMLPFKFRGHFSNNKNANPDLFNWNKVMVVYCYGGAFTGDVETIDPATNFTLEVQDFFCSYGGFVVKRIKRCQKCMSTYFTYYTKPFLLEVLLGHIQQCYIVIASANYCLILHDSYVVRITLYNLFCSLSNKNLQKGKGFETIYKALVTLHGSAKALPKSCTSRMKPELCFFPQNMQQYIKTPLYTIMSPFDIVGTSLGDYYNAIKQNNCSANQKENLRELRLELLSKLPNASDTKSRGAFIDSQFHHTRLQNYWKPQNVSVVNNVTMIKAFGD</sequence>
<dbReference type="EC" id="3.1.1.-" evidence="6"/>
<comment type="function">
    <text evidence="1 6">Hydrolyzes acetyl esters in homogalacturonan regions of pectin. In type I primary cell wall, galacturonic acid residues of pectin can be acetylated at the O-2 and O-3 positions. Decreasing the degree of acetylation of pectin gels in vitro alters their physical properties.</text>
</comment>
<proteinExistence type="inferred from homology"/>
<keyword evidence="6" id="KW-0378">Hydrolase</keyword>
<evidence type="ECO:0000313" key="8">
    <source>
        <dbReference type="Proteomes" id="UP000824120"/>
    </source>
</evidence>
<keyword evidence="4 6" id="KW-0134">Cell wall</keyword>
<dbReference type="InterPro" id="IPR004963">
    <property type="entry name" value="PAE/NOTUM"/>
</dbReference>
<comment type="similarity">
    <text evidence="3 6">Belongs to the pectinacetylesterase family.</text>
</comment>
<organism evidence="7 8">
    <name type="scientific">Solanum commersonii</name>
    <name type="common">Commerson's wild potato</name>
    <name type="synonym">Commerson's nightshade</name>
    <dbReference type="NCBI Taxonomy" id="4109"/>
    <lineage>
        <taxon>Eukaryota</taxon>
        <taxon>Viridiplantae</taxon>
        <taxon>Streptophyta</taxon>
        <taxon>Embryophyta</taxon>
        <taxon>Tracheophyta</taxon>
        <taxon>Spermatophyta</taxon>
        <taxon>Magnoliopsida</taxon>
        <taxon>eudicotyledons</taxon>
        <taxon>Gunneridae</taxon>
        <taxon>Pentapetalae</taxon>
        <taxon>asterids</taxon>
        <taxon>lamiids</taxon>
        <taxon>Solanales</taxon>
        <taxon>Solanaceae</taxon>
        <taxon>Solanoideae</taxon>
        <taxon>Solaneae</taxon>
        <taxon>Solanum</taxon>
    </lineage>
</organism>
<dbReference type="EMBL" id="JACXVP010000008">
    <property type="protein sequence ID" value="KAG5589690.1"/>
    <property type="molecule type" value="Genomic_DNA"/>
</dbReference>
<reference evidence="7 8" key="1">
    <citation type="submission" date="2020-09" db="EMBL/GenBank/DDBJ databases">
        <title>De no assembly of potato wild relative species, Solanum commersonii.</title>
        <authorList>
            <person name="Cho K."/>
        </authorList>
    </citation>
    <scope>NUCLEOTIDE SEQUENCE [LARGE SCALE GENOMIC DNA]</scope>
    <source>
        <strain evidence="7">LZ3.2</strain>
        <tissue evidence="7">Leaf</tissue>
    </source>
</reference>
<evidence type="ECO:0000256" key="1">
    <source>
        <dbReference type="ARBA" id="ARBA00003534"/>
    </source>
</evidence>
<evidence type="ECO:0000313" key="7">
    <source>
        <dbReference type="EMBL" id="KAG5589690.1"/>
    </source>
</evidence>
<feature type="signal peptide" evidence="6">
    <location>
        <begin position="1"/>
        <end position="23"/>
    </location>
</feature>
<dbReference type="Pfam" id="PF03283">
    <property type="entry name" value="PAE"/>
    <property type="match status" value="2"/>
</dbReference>
<evidence type="ECO:0000256" key="4">
    <source>
        <dbReference type="ARBA" id="ARBA00022512"/>
    </source>
</evidence>
<comment type="caution">
    <text evidence="7">The sequence shown here is derived from an EMBL/GenBank/DDBJ whole genome shotgun (WGS) entry which is preliminary data.</text>
</comment>
<evidence type="ECO:0000256" key="5">
    <source>
        <dbReference type="ARBA" id="ARBA00023316"/>
    </source>
</evidence>
<name>A0A9J5XPF0_SOLCO</name>
<dbReference type="OrthoDB" id="2015280at2759"/>
<evidence type="ECO:0000256" key="3">
    <source>
        <dbReference type="ARBA" id="ARBA00005784"/>
    </source>
</evidence>